<comment type="pathway">
    <text evidence="6">Protein modification; protein glycosylation.</text>
</comment>
<evidence type="ECO:0000256" key="4">
    <source>
        <dbReference type="ARBA" id="ARBA00022989"/>
    </source>
</evidence>
<dbReference type="InterPro" id="IPR039667">
    <property type="entry name" value="Dolichyldiphosphatase_PAP2"/>
</dbReference>
<comment type="similarity">
    <text evidence="6">Belongs to the dolichyldiphosphatase family.</text>
</comment>
<name>A0A225X532_9STRA</name>
<organism evidence="8 9">
    <name type="scientific">Phytophthora megakarya</name>
    <dbReference type="NCBI Taxonomy" id="4795"/>
    <lineage>
        <taxon>Eukaryota</taxon>
        <taxon>Sar</taxon>
        <taxon>Stramenopiles</taxon>
        <taxon>Oomycota</taxon>
        <taxon>Peronosporomycetes</taxon>
        <taxon>Peronosporales</taxon>
        <taxon>Peronosporaceae</taxon>
        <taxon>Phytophthora</taxon>
    </lineage>
</organism>
<dbReference type="STRING" id="4795.A0A225X532"/>
<evidence type="ECO:0000256" key="3">
    <source>
        <dbReference type="ARBA" id="ARBA00022801"/>
    </source>
</evidence>
<feature type="domain" description="Phosphatidic acid phosphatase type 2/haloperoxidase" evidence="7">
    <location>
        <begin position="63"/>
        <end position="174"/>
    </location>
</feature>
<dbReference type="FunFam" id="1.20.144.10:FF:000033">
    <property type="entry name" value="Dolichylpyrophosphate phosphatase"/>
    <property type="match status" value="1"/>
</dbReference>
<comment type="subcellular location">
    <subcellularLocation>
        <location evidence="6">Endoplasmic reticulum membrane</location>
        <topology evidence="6">Multi-pass membrane protein</topology>
    </subcellularLocation>
    <subcellularLocation>
        <location evidence="1">Membrane</location>
        <topology evidence="1">Multi-pass membrane protein</topology>
    </subcellularLocation>
</comment>
<keyword evidence="9" id="KW-1185">Reference proteome</keyword>
<proteinExistence type="inferred from homology"/>
<dbReference type="Pfam" id="PF01569">
    <property type="entry name" value="PAP2"/>
    <property type="match status" value="1"/>
</dbReference>
<dbReference type="InterPro" id="IPR000326">
    <property type="entry name" value="PAP2/HPO"/>
</dbReference>
<dbReference type="GO" id="GO:0008610">
    <property type="term" value="P:lipid biosynthetic process"/>
    <property type="evidence" value="ECO:0007669"/>
    <property type="project" value="TreeGrafter"/>
</dbReference>
<dbReference type="CDD" id="cd03382">
    <property type="entry name" value="PAP2_dolichyldiphosphatase"/>
    <property type="match status" value="1"/>
</dbReference>
<keyword evidence="3 6" id="KW-0378">Hydrolase</keyword>
<dbReference type="SUPFAM" id="SSF48317">
    <property type="entry name" value="Acid phosphatase/Vanadium-dependent haloperoxidase"/>
    <property type="match status" value="1"/>
</dbReference>
<keyword evidence="5 6" id="KW-0472">Membrane</keyword>
<evidence type="ECO:0000259" key="7">
    <source>
        <dbReference type="SMART" id="SM00014"/>
    </source>
</evidence>
<keyword evidence="6" id="KW-0256">Endoplasmic reticulum</keyword>
<evidence type="ECO:0000256" key="2">
    <source>
        <dbReference type="ARBA" id="ARBA00022692"/>
    </source>
</evidence>
<protein>
    <recommendedName>
        <fullName evidence="6">Dolichyldiphosphatase</fullName>
        <ecNumber evidence="6">3.6.1.43</ecNumber>
    </recommendedName>
</protein>
<feature type="transmembrane region" description="Helical" evidence="6">
    <location>
        <begin position="131"/>
        <end position="149"/>
    </location>
</feature>
<dbReference type="UniPathway" id="UPA00378"/>
<comment type="caution">
    <text evidence="8">The sequence shown here is derived from an EMBL/GenBank/DDBJ whole genome shotgun (WGS) entry which is preliminary data.</text>
</comment>
<dbReference type="GO" id="GO:0005789">
    <property type="term" value="C:endoplasmic reticulum membrane"/>
    <property type="evidence" value="ECO:0007669"/>
    <property type="project" value="UniProtKB-SubCell"/>
</dbReference>
<comment type="function">
    <text evidence="6">Required for efficient N-glycosylation. Necessary for maintaining optimal levels of dolichol-linked oligosaccharides. Hydrolyzes dolichyl pyrophosphate at a very high rate and dolichyl monophosphate at a much lower rate. Does not act on phosphatidate.</text>
</comment>
<reference evidence="9" key="1">
    <citation type="submission" date="2017-03" db="EMBL/GenBank/DDBJ databases">
        <title>Phytopthora megakarya and P. palmivora, two closely related causual agents of cacao black pod achieved similar genome size and gene model numbers by different mechanisms.</title>
        <authorList>
            <person name="Ali S."/>
            <person name="Shao J."/>
            <person name="Larry D.J."/>
            <person name="Kronmiller B."/>
            <person name="Shen D."/>
            <person name="Strem M.D."/>
            <person name="Melnick R.L."/>
            <person name="Guiltinan M.J."/>
            <person name="Tyler B.M."/>
            <person name="Meinhardt L.W."/>
            <person name="Bailey B.A."/>
        </authorList>
    </citation>
    <scope>NUCLEOTIDE SEQUENCE [LARGE SCALE GENOMIC DNA]</scope>
    <source>
        <strain evidence="9">zdho120</strain>
    </source>
</reference>
<dbReference type="EC" id="3.6.1.43" evidence="6"/>
<dbReference type="InterPro" id="IPR036938">
    <property type="entry name" value="PAP2/HPO_sf"/>
</dbReference>
<dbReference type="PANTHER" id="PTHR11247:SF1">
    <property type="entry name" value="DOLICHYLDIPHOSPHATASE 1"/>
    <property type="match status" value="1"/>
</dbReference>
<dbReference type="OrthoDB" id="302705at2759"/>
<dbReference type="Gene3D" id="1.20.144.10">
    <property type="entry name" value="Phosphatidic acid phosphatase type 2/haloperoxidase"/>
    <property type="match status" value="1"/>
</dbReference>
<keyword evidence="2 6" id="KW-0812">Transmembrane</keyword>
<keyword evidence="4 6" id="KW-1133">Transmembrane helix</keyword>
<evidence type="ECO:0000313" key="9">
    <source>
        <dbReference type="Proteomes" id="UP000198211"/>
    </source>
</evidence>
<accession>A0A225X532</accession>
<gene>
    <name evidence="8" type="ORF">PHMEG_000633</name>
</gene>
<dbReference type="GO" id="GO:0006487">
    <property type="term" value="P:protein N-linked glycosylation"/>
    <property type="evidence" value="ECO:0007669"/>
    <property type="project" value="UniProtKB-UniRule"/>
</dbReference>
<dbReference type="PANTHER" id="PTHR11247">
    <property type="entry name" value="PALMITOYL-PROTEIN THIOESTERASE/DOLICHYLDIPHOSPHATASE 1"/>
    <property type="match status" value="1"/>
</dbReference>
<dbReference type="AlphaFoldDB" id="A0A225X532"/>
<sequence length="227" mass="25732">MTTLAESKVTETKDKALKAFELTWVMYDPTDRFGVIMALFTLSPVFVTLMHVTLVAFQRDLDSVSMFLGQVVSEVINKILKKTINQQRPDGAKMSGSGMPSAHSQFISYFASYAVAYTYSRLNSHRYIEQWFTLVGCIFLAAFTCYSRIRLGYHTKDQVAVGAFVGTIVGFTWHALVSTVSPWLFPLIAQSRLAQFFYLRDISHIPDLIVYQHELCFADAAFKSKFL</sequence>
<evidence type="ECO:0000313" key="8">
    <source>
        <dbReference type="EMBL" id="OWZ24349.1"/>
    </source>
</evidence>
<evidence type="ECO:0000256" key="6">
    <source>
        <dbReference type="RuleBase" id="RU367078"/>
    </source>
</evidence>
<evidence type="ECO:0000256" key="5">
    <source>
        <dbReference type="ARBA" id="ARBA00023136"/>
    </source>
</evidence>
<dbReference type="SMART" id="SM00014">
    <property type="entry name" value="acidPPc"/>
    <property type="match status" value="1"/>
</dbReference>
<feature type="transmembrane region" description="Helical" evidence="6">
    <location>
        <begin position="161"/>
        <end position="185"/>
    </location>
</feature>
<dbReference type="GO" id="GO:0047874">
    <property type="term" value="F:dolichyldiphosphatase activity"/>
    <property type="evidence" value="ECO:0007669"/>
    <property type="project" value="UniProtKB-UniRule"/>
</dbReference>
<feature type="transmembrane region" description="Helical" evidence="6">
    <location>
        <begin position="33"/>
        <end position="57"/>
    </location>
</feature>
<dbReference type="Proteomes" id="UP000198211">
    <property type="component" value="Unassembled WGS sequence"/>
</dbReference>
<comment type="catalytic activity">
    <reaction evidence="6">
        <text>a di-trans,poly-cis-dolichyl diphosphate + H2O = a di-trans,poly-cis-dolichyl phosphate + phosphate + H(+)</text>
        <dbReference type="Rhea" id="RHEA:14385"/>
        <dbReference type="Rhea" id="RHEA-COMP:19498"/>
        <dbReference type="Rhea" id="RHEA-COMP:19506"/>
        <dbReference type="ChEBI" id="CHEBI:15377"/>
        <dbReference type="ChEBI" id="CHEBI:15378"/>
        <dbReference type="ChEBI" id="CHEBI:43474"/>
        <dbReference type="ChEBI" id="CHEBI:57497"/>
        <dbReference type="ChEBI" id="CHEBI:57683"/>
        <dbReference type="EC" id="3.6.1.43"/>
    </reaction>
</comment>
<dbReference type="EMBL" id="NBNE01000017">
    <property type="protein sequence ID" value="OWZ24349.1"/>
    <property type="molecule type" value="Genomic_DNA"/>
</dbReference>
<evidence type="ECO:0000256" key="1">
    <source>
        <dbReference type="ARBA" id="ARBA00004141"/>
    </source>
</evidence>